<feature type="domain" description="Bacterial sugar transferase" evidence="3">
    <location>
        <begin position="10"/>
        <end position="193"/>
    </location>
</feature>
<reference evidence="5" key="1">
    <citation type="journal article" date="2019" name="Int. J. Syst. Evol. Microbiol.">
        <title>The Global Catalogue of Microorganisms (GCM) 10K type strain sequencing project: providing services to taxonomists for standard genome sequencing and annotation.</title>
        <authorList>
            <consortium name="The Broad Institute Genomics Platform"/>
            <consortium name="The Broad Institute Genome Sequencing Center for Infectious Disease"/>
            <person name="Wu L."/>
            <person name="Ma J."/>
        </authorList>
    </citation>
    <scope>NUCLEOTIDE SEQUENCE [LARGE SCALE GENOMIC DNA]</scope>
    <source>
        <strain evidence="5">KCTC 32514</strain>
    </source>
</reference>
<proteinExistence type="inferred from homology"/>
<dbReference type="PANTHER" id="PTHR30576:SF20">
    <property type="entry name" value="QUINOVOSAMINEPHOSPHOTRANSFERAE-RELATED"/>
    <property type="match status" value="1"/>
</dbReference>
<sequence>MISKHQLIQKRIFDLTASLLLLPILIVPIIVLVIASTLDTIQFGVFTQVRIGQHAKPFKIFKIRTLKSEEHLLGHLNMSATRLGRFLRHYKLDELPQIFNVIIGEMSFVGPRPDIVGFADELRGEDCIVLKVKPGITGPATLKYRNEEDILSKQPNPENYNRTIIWKDKVEINKKYVQNWSFYLDLSFLIKSLIT</sequence>
<accession>A0ABW5ZX14</accession>
<gene>
    <name evidence="4" type="ORF">ACFS29_11545</name>
</gene>
<evidence type="ECO:0000256" key="2">
    <source>
        <dbReference type="SAM" id="Phobius"/>
    </source>
</evidence>
<dbReference type="GO" id="GO:0016740">
    <property type="term" value="F:transferase activity"/>
    <property type="evidence" value="ECO:0007669"/>
    <property type="project" value="UniProtKB-KW"/>
</dbReference>
<evidence type="ECO:0000259" key="3">
    <source>
        <dbReference type="Pfam" id="PF02397"/>
    </source>
</evidence>
<name>A0ABW5ZX14_9FLAO</name>
<dbReference type="PANTHER" id="PTHR30576">
    <property type="entry name" value="COLANIC BIOSYNTHESIS UDP-GLUCOSE LIPID CARRIER TRANSFERASE"/>
    <property type="match status" value="1"/>
</dbReference>
<feature type="transmembrane region" description="Helical" evidence="2">
    <location>
        <begin position="12"/>
        <end position="35"/>
    </location>
</feature>
<dbReference type="Proteomes" id="UP001597548">
    <property type="component" value="Unassembled WGS sequence"/>
</dbReference>
<keyword evidence="4" id="KW-0808">Transferase</keyword>
<dbReference type="RefSeq" id="WP_206694484.1">
    <property type="nucleotide sequence ID" value="NZ_JADILU010000004.1"/>
</dbReference>
<evidence type="ECO:0000256" key="1">
    <source>
        <dbReference type="ARBA" id="ARBA00006464"/>
    </source>
</evidence>
<evidence type="ECO:0000313" key="4">
    <source>
        <dbReference type="EMBL" id="MFD2916277.1"/>
    </source>
</evidence>
<organism evidence="4 5">
    <name type="scientific">Psychroserpens luteus</name>
    <dbReference type="NCBI Taxonomy" id="1434066"/>
    <lineage>
        <taxon>Bacteria</taxon>
        <taxon>Pseudomonadati</taxon>
        <taxon>Bacteroidota</taxon>
        <taxon>Flavobacteriia</taxon>
        <taxon>Flavobacteriales</taxon>
        <taxon>Flavobacteriaceae</taxon>
        <taxon>Psychroserpens</taxon>
    </lineage>
</organism>
<keyword evidence="5" id="KW-1185">Reference proteome</keyword>
<keyword evidence="2" id="KW-1133">Transmembrane helix</keyword>
<dbReference type="InterPro" id="IPR003362">
    <property type="entry name" value="Bact_transf"/>
</dbReference>
<dbReference type="EC" id="2.7.8.-" evidence="4"/>
<dbReference type="EMBL" id="JBHUOS010000009">
    <property type="protein sequence ID" value="MFD2916277.1"/>
    <property type="molecule type" value="Genomic_DNA"/>
</dbReference>
<comment type="caution">
    <text evidence="4">The sequence shown here is derived from an EMBL/GenBank/DDBJ whole genome shotgun (WGS) entry which is preliminary data.</text>
</comment>
<keyword evidence="2" id="KW-0472">Membrane</keyword>
<comment type="similarity">
    <text evidence="1">Belongs to the bacterial sugar transferase family.</text>
</comment>
<protein>
    <submittedName>
        <fullName evidence="4">Sugar transferase</fullName>
        <ecNumber evidence="4">2.7.8.-</ecNumber>
    </submittedName>
</protein>
<evidence type="ECO:0000313" key="5">
    <source>
        <dbReference type="Proteomes" id="UP001597548"/>
    </source>
</evidence>
<dbReference type="Pfam" id="PF02397">
    <property type="entry name" value="Bac_transf"/>
    <property type="match status" value="1"/>
</dbReference>
<keyword evidence="2" id="KW-0812">Transmembrane</keyword>